<evidence type="ECO:0000256" key="1">
    <source>
        <dbReference type="ARBA" id="ARBA00022723"/>
    </source>
</evidence>
<dbReference type="GO" id="GO:0006526">
    <property type="term" value="P:L-arginine biosynthetic process"/>
    <property type="evidence" value="ECO:0007669"/>
    <property type="project" value="TreeGrafter"/>
</dbReference>
<dbReference type="GO" id="GO:0046872">
    <property type="term" value="F:metal ion binding"/>
    <property type="evidence" value="ECO:0007669"/>
    <property type="project" value="UniProtKB-KW"/>
</dbReference>
<keyword evidence="2" id="KW-0378">Hydrolase</keyword>
<reference evidence="3" key="1">
    <citation type="submission" date="2018-05" db="EMBL/GenBank/DDBJ databases">
        <authorList>
            <person name="Lanie J.A."/>
            <person name="Ng W.-L."/>
            <person name="Kazmierczak K.M."/>
            <person name="Andrzejewski T.M."/>
            <person name="Davidsen T.M."/>
            <person name="Wayne K.J."/>
            <person name="Tettelin H."/>
            <person name="Glass J.I."/>
            <person name="Rusch D."/>
            <person name="Podicherti R."/>
            <person name="Tsui H.-C.T."/>
            <person name="Winkler M.E."/>
        </authorList>
    </citation>
    <scope>NUCLEOTIDE SEQUENCE</scope>
</reference>
<keyword evidence="1" id="KW-0479">Metal-binding</keyword>
<dbReference type="GO" id="GO:0008777">
    <property type="term" value="F:acetylornithine deacetylase activity"/>
    <property type="evidence" value="ECO:0007669"/>
    <property type="project" value="TreeGrafter"/>
</dbReference>
<dbReference type="Pfam" id="PF01546">
    <property type="entry name" value="Peptidase_M20"/>
    <property type="match status" value="1"/>
</dbReference>
<dbReference type="AlphaFoldDB" id="A0A383F1X7"/>
<name>A0A383F1X7_9ZZZZ</name>
<dbReference type="EMBL" id="UINC01230861">
    <property type="protein sequence ID" value="SVE63157.1"/>
    <property type="molecule type" value="Genomic_DNA"/>
</dbReference>
<dbReference type="SUPFAM" id="SSF55031">
    <property type="entry name" value="Bacterial exopeptidase dimerisation domain"/>
    <property type="match status" value="1"/>
</dbReference>
<accession>A0A383F1X7</accession>
<dbReference type="Gene3D" id="3.40.630.10">
    <property type="entry name" value="Zn peptidases"/>
    <property type="match status" value="1"/>
</dbReference>
<dbReference type="InterPro" id="IPR036264">
    <property type="entry name" value="Bact_exopeptidase_dim_dom"/>
</dbReference>
<organism evidence="3">
    <name type="scientific">marine metagenome</name>
    <dbReference type="NCBI Taxonomy" id="408172"/>
    <lineage>
        <taxon>unclassified sequences</taxon>
        <taxon>metagenomes</taxon>
        <taxon>ecological metagenomes</taxon>
    </lineage>
</organism>
<evidence type="ECO:0000256" key="2">
    <source>
        <dbReference type="ARBA" id="ARBA00022801"/>
    </source>
</evidence>
<dbReference type="PANTHER" id="PTHR43808:SF31">
    <property type="entry name" value="N-ACETYL-L-CITRULLINE DEACETYLASE"/>
    <property type="match status" value="1"/>
</dbReference>
<dbReference type="PANTHER" id="PTHR43808">
    <property type="entry name" value="ACETYLORNITHINE DEACETYLASE"/>
    <property type="match status" value="1"/>
</dbReference>
<gene>
    <name evidence="3" type="ORF">METZ01_LOCUS516011</name>
</gene>
<feature type="non-terminal residue" evidence="3">
    <location>
        <position position="1"/>
    </location>
</feature>
<evidence type="ECO:0000313" key="3">
    <source>
        <dbReference type="EMBL" id="SVE63157.1"/>
    </source>
</evidence>
<dbReference type="InterPro" id="IPR002933">
    <property type="entry name" value="Peptidase_M20"/>
</dbReference>
<dbReference type="InterPro" id="IPR050072">
    <property type="entry name" value="Peptidase_M20A"/>
</dbReference>
<dbReference type="SUPFAM" id="SSF53187">
    <property type="entry name" value="Zn-dependent exopeptidases"/>
    <property type="match status" value="1"/>
</dbReference>
<protein>
    <submittedName>
        <fullName evidence="3">Uncharacterized protein</fullName>
    </submittedName>
</protein>
<sequence length="162" mass="17533">HPLDAGTENFQPSNLEITSVDTGNETTNIIPAAASARINIRFNNCHDGGSLAKWINDLCKAYAKDFDLDIHVSGEAFLTPPGELSKIVSEAIAAITGASPELSTSGGTSDARFIKDICPVIEFGLISRTMHKTDECVSISDLKLLSDVYLSVLERYFLMPRT</sequence>
<proteinExistence type="predicted"/>